<reference evidence="2" key="2">
    <citation type="submission" date="2021-04" db="EMBL/GenBank/DDBJ databases">
        <authorList>
            <person name="Gilroy R."/>
        </authorList>
    </citation>
    <scope>NUCLEOTIDE SEQUENCE</scope>
    <source>
        <strain evidence="2">2189</strain>
    </source>
</reference>
<dbReference type="Pfam" id="PF02464">
    <property type="entry name" value="CinA"/>
    <property type="match status" value="1"/>
</dbReference>
<evidence type="ECO:0000259" key="1">
    <source>
        <dbReference type="Pfam" id="PF02464"/>
    </source>
</evidence>
<accession>A0A9D2AUP9</accession>
<gene>
    <name evidence="2" type="ORF">H9851_04835</name>
</gene>
<dbReference type="InterPro" id="IPR008136">
    <property type="entry name" value="CinA_C"/>
</dbReference>
<dbReference type="InterPro" id="IPR036653">
    <property type="entry name" value="CinA-like_C"/>
</dbReference>
<organism evidence="2 3">
    <name type="scientific">Candidatus Borkfalkia faecavium</name>
    <dbReference type="NCBI Taxonomy" id="2838508"/>
    <lineage>
        <taxon>Bacteria</taxon>
        <taxon>Bacillati</taxon>
        <taxon>Bacillota</taxon>
        <taxon>Clostridia</taxon>
        <taxon>Christensenellales</taxon>
        <taxon>Christensenellaceae</taxon>
        <taxon>Candidatus Borkfalkia</taxon>
    </lineage>
</organism>
<comment type="caution">
    <text evidence="2">The sequence shown here is derived from an EMBL/GenBank/DDBJ whole genome shotgun (WGS) entry which is preliminary data.</text>
</comment>
<protein>
    <submittedName>
        <fullName evidence="2">CinA family protein</fullName>
    </submittedName>
</protein>
<sequence length="355" mass="38306">MKNVCIVIRDKRTPFGGGEFEPVISALIGGGYAPDKTVVVPDDDMREFSQSLVESKNFYDNIFVIAQPSFVPPLRLRVCDILQAVIPKGNVIEKGGKLVVCLPFGGEGAAEAVSALDAKYSVKHDKMVIRAVGASNEKVERAIEQAKTLCGDKLQFHFTEKDGDQRLEVLYDNGTPKMLIDDALRVFAEGFGEHAYAVDDTPLPRRIVELLRLRGLRLSVAESFTGGSIAAAIVSVPGASKVLYEGIVAYDNGAKRRRLGVREDTLAQQGAVSDEAAYEMAAGLIAAGGCDVALSTTGIAGPSSDGTDKPVGLCYLAVGTKQSVYVYKYNFRGSREEISSRAVNQALYLLYRQIK</sequence>
<dbReference type="Gene3D" id="3.90.950.20">
    <property type="entry name" value="CinA-like"/>
    <property type="match status" value="1"/>
</dbReference>
<evidence type="ECO:0000313" key="2">
    <source>
        <dbReference type="EMBL" id="HIX50588.1"/>
    </source>
</evidence>
<evidence type="ECO:0000313" key="3">
    <source>
        <dbReference type="Proteomes" id="UP000886847"/>
    </source>
</evidence>
<dbReference type="AlphaFoldDB" id="A0A9D2AUP9"/>
<feature type="domain" description="CinA C-terminal" evidence="1">
    <location>
        <begin position="202"/>
        <end position="353"/>
    </location>
</feature>
<reference evidence="2" key="1">
    <citation type="journal article" date="2021" name="PeerJ">
        <title>Extensive microbial diversity within the chicken gut microbiome revealed by metagenomics and culture.</title>
        <authorList>
            <person name="Gilroy R."/>
            <person name="Ravi A."/>
            <person name="Getino M."/>
            <person name="Pursley I."/>
            <person name="Horton D.L."/>
            <person name="Alikhan N.F."/>
            <person name="Baker D."/>
            <person name="Gharbi K."/>
            <person name="Hall N."/>
            <person name="Watson M."/>
            <person name="Adriaenssens E.M."/>
            <person name="Foster-Nyarko E."/>
            <person name="Jarju S."/>
            <person name="Secka A."/>
            <person name="Antonio M."/>
            <person name="Oren A."/>
            <person name="Chaudhuri R.R."/>
            <person name="La Ragione R."/>
            <person name="Hildebrand F."/>
            <person name="Pallen M.J."/>
        </authorList>
    </citation>
    <scope>NUCLEOTIDE SEQUENCE</scope>
    <source>
        <strain evidence="2">2189</strain>
    </source>
</reference>
<dbReference type="EMBL" id="DXEW01000025">
    <property type="protein sequence ID" value="HIX50588.1"/>
    <property type="molecule type" value="Genomic_DNA"/>
</dbReference>
<proteinExistence type="predicted"/>
<dbReference type="Proteomes" id="UP000886847">
    <property type="component" value="Unassembled WGS sequence"/>
</dbReference>
<name>A0A9D2AUP9_9FIRM</name>
<dbReference type="SUPFAM" id="SSF142433">
    <property type="entry name" value="CinA-like"/>
    <property type="match status" value="1"/>
</dbReference>
<dbReference type="NCBIfam" id="TIGR00199">
    <property type="entry name" value="PncC_domain"/>
    <property type="match status" value="1"/>
</dbReference>